<dbReference type="EMBL" id="BGPR01002633">
    <property type="protein sequence ID" value="GBM76587.1"/>
    <property type="molecule type" value="Genomic_DNA"/>
</dbReference>
<gene>
    <name evidence="1" type="ORF">AVEN_228942_1</name>
</gene>
<dbReference type="OrthoDB" id="6470259at2759"/>
<proteinExistence type="predicted"/>
<accession>A0A4Y2IFQ1</accession>
<comment type="caution">
    <text evidence="1">The sequence shown here is derived from an EMBL/GenBank/DDBJ whole genome shotgun (WGS) entry which is preliminary data.</text>
</comment>
<dbReference type="AlphaFoldDB" id="A0A4Y2IFQ1"/>
<organism evidence="1 2">
    <name type="scientific">Araneus ventricosus</name>
    <name type="common">Orbweaver spider</name>
    <name type="synonym">Epeira ventricosa</name>
    <dbReference type="NCBI Taxonomy" id="182803"/>
    <lineage>
        <taxon>Eukaryota</taxon>
        <taxon>Metazoa</taxon>
        <taxon>Ecdysozoa</taxon>
        <taxon>Arthropoda</taxon>
        <taxon>Chelicerata</taxon>
        <taxon>Arachnida</taxon>
        <taxon>Araneae</taxon>
        <taxon>Araneomorphae</taxon>
        <taxon>Entelegynae</taxon>
        <taxon>Araneoidea</taxon>
        <taxon>Araneidae</taxon>
        <taxon>Araneus</taxon>
    </lineage>
</organism>
<name>A0A4Y2IFQ1_ARAVE</name>
<evidence type="ECO:0000313" key="2">
    <source>
        <dbReference type="Proteomes" id="UP000499080"/>
    </source>
</evidence>
<keyword evidence="2" id="KW-1185">Reference proteome</keyword>
<reference evidence="1 2" key="1">
    <citation type="journal article" date="2019" name="Sci. Rep.">
        <title>Orb-weaving spider Araneus ventricosus genome elucidates the spidroin gene catalogue.</title>
        <authorList>
            <person name="Kono N."/>
            <person name="Nakamura H."/>
            <person name="Ohtoshi R."/>
            <person name="Moran D.A.P."/>
            <person name="Shinohara A."/>
            <person name="Yoshida Y."/>
            <person name="Fujiwara M."/>
            <person name="Mori M."/>
            <person name="Tomita M."/>
            <person name="Arakawa K."/>
        </authorList>
    </citation>
    <scope>NUCLEOTIDE SEQUENCE [LARGE SCALE GENOMIC DNA]</scope>
</reference>
<evidence type="ECO:0000313" key="1">
    <source>
        <dbReference type="EMBL" id="GBM76587.1"/>
    </source>
</evidence>
<dbReference type="Proteomes" id="UP000499080">
    <property type="component" value="Unassembled WGS sequence"/>
</dbReference>
<protein>
    <submittedName>
        <fullName evidence="1">Uncharacterized protein</fullName>
    </submittedName>
</protein>
<sequence length="191" mass="22174">MAGRYKFATNSIRNLVIEHFKDGKSIRTIGKLVKSIEWQKRRLPHIRILLWLEDKLRLNETDNIISAEISDPSSDKELLDINVKNMIHVPCSPTENTEFIDFVYNEALTKVKDQVVTITGKDLSSFVMRVPRRTDEISNAIMKELDYDNEELQQRLNELIPWLKPEQKPFLITFCSRLKVAMLGFFSTGCS</sequence>